<dbReference type="CDD" id="cd07518">
    <property type="entry name" value="HAD_YbiV-Like"/>
    <property type="match status" value="1"/>
</dbReference>
<dbReference type="InterPro" id="IPR036412">
    <property type="entry name" value="HAD-like_sf"/>
</dbReference>
<dbReference type="Gene3D" id="3.40.50.1000">
    <property type="entry name" value="HAD superfamily/HAD-like"/>
    <property type="match status" value="1"/>
</dbReference>
<dbReference type="NCBIfam" id="TIGR01484">
    <property type="entry name" value="HAD-SF-IIB"/>
    <property type="match status" value="1"/>
</dbReference>
<evidence type="ECO:0000313" key="2">
    <source>
        <dbReference type="Proteomes" id="UP001549055"/>
    </source>
</evidence>
<dbReference type="NCBIfam" id="TIGR00099">
    <property type="entry name" value="Cof-subfamily"/>
    <property type="match status" value="1"/>
</dbReference>
<reference evidence="1 2" key="1">
    <citation type="submission" date="2024-06" db="EMBL/GenBank/DDBJ databases">
        <title>Genomic Encyclopedia of Type Strains, Phase IV (KMG-IV): sequencing the most valuable type-strain genomes for metagenomic binning, comparative biology and taxonomic classification.</title>
        <authorList>
            <person name="Goeker M."/>
        </authorList>
    </citation>
    <scope>NUCLEOTIDE SEQUENCE [LARGE SCALE GENOMIC DNA]</scope>
    <source>
        <strain evidence="1 2">DSM 15349</strain>
    </source>
</reference>
<organism evidence="1 2">
    <name type="scientific">Streptococcus gallinaceus</name>
    <dbReference type="NCBI Taxonomy" id="165758"/>
    <lineage>
        <taxon>Bacteria</taxon>
        <taxon>Bacillati</taxon>
        <taxon>Bacillota</taxon>
        <taxon>Bacilli</taxon>
        <taxon>Lactobacillales</taxon>
        <taxon>Streptococcaceae</taxon>
        <taxon>Streptococcus</taxon>
    </lineage>
</organism>
<dbReference type="PANTHER" id="PTHR10000">
    <property type="entry name" value="PHOSPHOSERINE PHOSPHATASE"/>
    <property type="match status" value="1"/>
</dbReference>
<comment type="caution">
    <text evidence="1">The sequence shown here is derived from an EMBL/GenBank/DDBJ whole genome shotgun (WGS) entry which is preliminary data.</text>
</comment>
<dbReference type="SFLD" id="SFLDG01140">
    <property type="entry name" value="C2.B:_Phosphomannomutase_and_P"/>
    <property type="match status" value="1"/>
</dbReference>
<evidence type="ECO:0000313" key="1">
    <source>
        <dbReference type="EMBL" id="MET3643700.1"/>
    </source>
</evidence>
<dbReference type="Proteomes" id="UP001549055">
    <property type="component" value="Unassembled WGS sequence"/>
</dbReference>
<gene>
    <name evidence="1" type="ORF">ABID27_000317</name>
</gene>
<dbReference type="InterPro" id="IPR000150">
    <property type="entry name" value="Cof"/>
</dbReference>
<dbReference type="RefSeq" id="WP_354279765.1">
    <property type="nucleotide sequence ID" value="NZ_JBEPMK010000001.1"/>
</dbReference>
<dbReference type="Gene3D" id="3.30.1240.10">
    <property type="match status" value="1"/>
</dbReference>
<accession>A0ABV2JK00</accession>
<dbReference type="Pfam" id="PF08282">
    <property type="entry name" value="Hydrolase_3"/>
    <property type="match status" value="1"/>
</dbReference>
<dbReference type="PANTHER" id="PTHR10000:SF53">
    <property type="entry name" value="5-AMINO-6-(5-PHOSPHO-D-RIBITYLAMINO)URACIL PHOSPHATASE YBJI-RELATED"/>
    <property type="match status" value="1"/>
</dbReference>
<keyword evidence="2" id="KW-1185">Reference proteome</keyword>
<dbReference type="SUPFAM" id="SSF56784">
    <property type="entry name" value="HAD-like"/>
    <property type="match status" value="1"/>
</dbReference>
<dbReference type="SFLD" id="SFLDS00003">
    <property type="entry name" value="Haloacid_Dehalogenase"/>
    <property type="match status" value="1"/>
</dbReference>
<dbReference type="InterPro" id="IPR023214">
    <property type="entry name" value="HAD_sf"/>
</dbReference>
<dbReference type="EMBL" id="JBEPMK010000001">
    <property type="protein sequence ID" value="MET3643700.1"/>
    <property type="molecule type" value="Genomic_DNA"/>
</dbReference>
<sequence>MKKILASDMDGTFLASDHTFDKVAFRKLLDDCKEKGYLFVAASGRPLLSLEKVFAGFENDMAFVAENGSIVSYQGQILFEDEPIPQETYLEIVDAIEEGPYGNQGLTVLSARTGAYMLTESHPEYFDLISQFYVNTQRVDSFSQVTENIIKMVAAFPDEKMAEAQAWLNQKFPQVVAVTTGGDSVDIILSGVNKAIGLQKLCDYFDVTAADIVAFGDNQNDLEMLDFAGLAIATENARQEVKDRVDQVIGHCNDGAVLKFMEEYVNKGNRLKSLK</sequence>
<proteinExistence type="predicted"/>
<name>A0ABV2JK00_9STRE</name>
<protein>
    <submittedName>
        <fullName evidence="1">Cof subfamily protein (Haloacid dehalogenase superfamily)</fullName>
    </submittedName>
</protein>
<dbReference type="InterPro" id="IPR006379">
    <property type="entry name" value="HAD-SF_hydro_IIB"/>
</dbReference>